<dbReference type="AlphaFoldDB" id="A0A849CCV8"/>
<sequence>MGTYRASPLCHITRPDPRFPASDRHTDRVLDTADALTRLRTTGAVAVAPVSKWIRRVAPVWRRVEEIVDLNHVGLVVATLFFAWSVTPSLVPRDWLFQGLVSGVNAALGYGVGCVLLWLFRKWIRPRLKIGTPPMWVRDAVKTAVVLTCVLVAAYMLVLSASWQREIFALMSMQGTDTSAYLRTGGLSFLVGALVVAAYRTLRTIVRYLARLLSHWVRVPPRFAPTLGALLLALLVITLFNGVATQAFFAVANSAFSVRNDELAPFATQPVLPERSGSPESLAEWETLGSEGRWFVSHGPDPLLISSITGQPAKEPIRVYVGLESASGDITEEELAVAELERTGAFDRKVLVIVTTTGTGWVNSMSVAAIEYMYGGDTAILASQYSYLPSVLSFLADRQKVAVAGKKMFDAVYDRWSQRPVDQRPKLLVYGESLGSQGSEAAFDGLADLRSKVDGALWVGPPNSNRLWEQFVSRRDPGTREVEPIYADGLVVRFAADAEDLSKPSPDWRHPRIVYLQHASDPIVWWSSDLAFSQPDWLSEPRGSDVSSQMRWWPFVTFWQVAADLTNAQGVRDGHGHRYGSLVLDGWEAIAAPQDWTPELREKIRVQIELAEDFERVVK</sequence>
<name>A0A849CCV8_9NOCA</name>
<feature type="transmembrane region" description="Helical" evidence="1">
    <location>
        <begin position="180"/>
        <end position="202"/>
    </location>
</feature>
<accession>A0A849CCV8</accession>
<evidence type="ECO:0000259" key="2">
    <source>
        <dbReference type="Pfam" id="PF10081"/>
    </source>
</evidence>
<feature type="transmembrane region" description="Helical" evidence="1">
    <location>
        <begin position="97"/>
        <end position="120"/>
    </location>
</feature>
<evidence type="ECO:0000256" key="1">
    <source>
        <dbReference type="SAM" id="Phobius"/>
    </source>
</evidence>
<feature type="domain" description="Alpha/beta-hydrolase catalytic" evidence="2">
    <location>
        <begin position="317"/>
        <end position="603"/>
    </location>
</feature>
<protein>
    <recommendedName>
        <fullName evidence="6">Alpha/beta-hydrolase family protein</fullName>
    </recommendedName>
</protein>
<keyword evidence="5" id="KW-1185">Reference proteome</keyword>
<keyword evidence="1" id="KW-1133">Transmembrane helix</keyword>
<dbReference type="Proteomes" id="UP000586827">
    <property type="component" value="Unassembled WGS sequence"/>
</dbReference>
<evidence type="ECO:0000259" key="3">
    <source>
        <dbReference type="Pfam" id="PF15420"/>
    </source>
</evidence>
<dbReference type="InterPro" id="IPR027788">
    <property type="entry name" value="Alpha/beta-hydrolase_N_dom"/>
</dbReference>
<keyword evidence="1" id="KW-0812">Transmembrane</keyword>
<reference evidence="4 5" key="1">
    <citation type="submission" date="2020-05" db="EMBL/GenBank/DDBJ databases">
        <title>MicrobeNet Type strains.</title>
        <authorList>
            <person name="Nicholson A.C."/>
        </authorList>
    </citation>
    <scope>NUCLEOTIDE SEQUENCE [LARGE SCALE GENOMIC DNA]</scope>
    <source>
        <strain evidence="4 5">JCM 3224</strain>
    </source>
</reference>
<feature type="transmembrane region" description="Helical" evidence="1">
    <location>
        <begin position="72"/>
        <end position="91"/>
    </location>
</feature>
<dbReference type="InterPro" id="IPR012037">
    <property type="entry name" value="Alpha/beta-hydrolase_fam"/>
</dbReference>
<evidence type="ECO:0000313" key="4">
    <source>
        <dbReference type="EMBL" id="NNH75608.1"/>
    </source>
</evidence>
<gene>
    <name evidence="4" type="ORF">HLB23_38135</name>
</gene>
<dbReference type="Pfam" id="PF10081">
    <property type="entry name" value="Abhydrolase_9"/>
    <property type="match status" value="1"/>
</dbReference>
<feature type="domain" description="Alpha/beta-hydrolase N-terminal" evidence="3">
    <location>
        <begin position="87"/>
        <end position="300"/>
    </location>
</feature>
<proteinExistence type="predicted"/>
<dbReference type="Pfam" id="PF15420">
    <property type="entry name" value="Abhydrolase_9_N"/>
    <property type="match status" value="1"/>
</dbReference>
<evidence type="ECO:0008006" key="6">
    <source>
        <dbReference type="Google" id="ProtNLM"/>
    </source>
</evidence>
<dbReference type="EMBL" id="JABELX010000024">
    <property type="protein sequence ID" value="NNH75608.1"/>
    <property type="molecule type" value="Genomic_DNA"/>
</dbReference>
<dbReference type="PIRSF" id="PIRSF007542">
    <property type="entry name" value="UCP007542"/>
    <property type="match status" value="1"/>
</dbReference>
<comment type="caution">
    <text evidence="4">The sequence shown here is derived from an EMBL/GenBank/DDBJ whole genome shotgun (WGS) entry which is preliminary data.</text>
</comment>
<dbReference type="InterPro" id="IPR027787">
    <property type="entry name" value="Alpha/beta-hydrolase_catalytic"/>
</dbReference>
<feature type="transmembrane region" description="Helical" evidence="1">
    <location>
        <begin position="223"/>
        <end position="244"/>
    </location>
</feature>
<keyword evidence="1" id="KW-0472">Membrane</keyword>
<feature type="transmembrane region" description="Helical" evidence="1">
    <location>
        <begin position="140"/>
        <end position="160"/>
    </location>
</feature>
<organism evidence="4 5">
    <name type="scientific">Nocardia uniformis</name>
    <dbReference type="NCBI Taxonomy" id="53432"/>
    <lineage>
        <taxon>Bacteria</taxon>
        <taxon>Bacillati</taxon>
        <taxon>Actinomycetota</taxon>
        <taxon>Actinomycetes</taxon>
        <taxon>Mycobacteriales</taxon>
        <taxon>Nocardiaceae</taxon>
        <taxon>Nocardia</taxon>
    </lineage>
</organism>
<evidence type="ECO:0000313" key="5">
    <source>
        <dbReference type="Proteomes" id="UP000586827"/>
    </source>
</evidence>